<evidence type="ECO:0000256" key="1">
    <source>
        <dbReference type="SAM" id="MobiDB-lite"/>
    </source>
</evidence>
<evidence type="ECO:0000313" key="2">
    <source>
        <dbReference type="EMBL" id="RNA44255.1"/>
    </source>
</evidence>
<sequence length="95" mass="11546">MEWKIILDKDLLWMKILVKIKENFLKYNSFGFLYWEALNYLENTWQSWIKNYIPGSDCTSMFRSRRTRSNMEVKNHERAYRNGNDTGRSKGKGKR</sequence>
<gene>
    <name evidence="2" type="ORF">BpHYR1_031162</name>
</gene>
<comment type="caution">
    <text evidence="2">The sequence shown here is derived from an EMBL/GenBank/DDBJ whole genome shotgun (WGS) entry which is preliminary data.</text>
</comment>
<feature type="region of interest" description="Disordered" evidence="1">
    <location>
        <begin position="67"/>
        <end position="95"/>
    </location>
</feature>
<dbReference type="EMBL" id="REGN01000130">
    <property type="protein sequence ID" value="RNA44255.1"/>
    <property type="molecule type" value="Genomic_DNA"/>
</dbReference>
<accession>A0A3M7T8H4</accession>
<evidence type="ECO:0000313" key="3">
    <source>
        <dbReference type="Proteomes" id="UP000276133"/>
    </source>
</evidence>
<name>A0A3M7T8H4_BRAPC</name>
<protein>
    <submittedName>
        <fullName evidence="2">Uncharacterized protein</fullName>
    </submittedName>
</protein>
<dbReference type="Proteomes" id="UP000276133">
    <property type="component" value="Unassembled WGS sequence"/>
</dbReference>
<organism evidence="2 3">
    <name type="scientific">Brachionus plicatilis</name>
    <name type="common">Marine rotifer</name>
    <name type="synonym">Brachionus muelleri</name>
    <dbReference type="NCBI Taxonomy" id="10195"/>
    <lineage>
        <taxon>Eukaryota</taxon>
        <taxon>Metazoa</taxon>
        <taxon>Spiralia</taxon>
        <taxon>Gnathifera</taxon>
        <taxon>Rotifera</taxon>
        <taxon>Eurotatoria</taxon>
        <taxon>Monogononta</taxon>
        <taxon>Pseudotrocha</taxon>
        <taxon>Ploima</taxon>
        <taxon>Brachionidae</taxon>
        <taxon>Brachionus</taxon>
    </lineage>
</organism>
<dbReference type="AlphaFoldDB" id="A0A3M7T8H4"/>
<feature type="compositionally biased region" description="Basic and acidic residues" evidence="1">
    <location>
        <begin position="69"/>
        <end position="80"/>
    </location>
</feature>
<keyword evidence="3" id="KW-1185">Reference proteome</keyword>
<proteinExistence type="predicted"/>
<reference evidence="2 3" key="1">
    <citation type="journal article" date="2018" name="Sci. Rep.">
        <title>Genomic signatures of local adaptation to the degree of environmental predictability in rotifers.</title>
        <authorList>
            <person name="Franch-Gras L."/>
            <person name="Hahn C."/>
            <person name="Garcia-Roger E.M."/>
            <person name="Carmona M.J."/>
            <person name="Serra M."/>
            <person name="Gomez A."/>
        </authorList>
    </citation>
    <scope>NUCLEOTIDE SEQUENCE [LARGE SCALE GENOMIC DNA]</scope>
    <source>
        <strain evidence="2">HYR1</strain>
    </source>
</reference>